<protein>
    <submittedName>
        <fullName evidence="1">ABC transporter substrate-binding protein</fullName>
    </submittedName>
</protein>
<evidence type="ECO:0000313" key="1">
    <source>
        <dbReference type="EMBL" id="MBN7769114.1"/>
    </source>
</evidence>
<name>A0ABS3BB73_9GAMM</name>
<dbReference type="InterPro" id="IPR007487">
    <property type="entry name" value="ABC_transpt-TYRBP-like"/>
</dbReference>
<gene>
    <name evidence="1" type="ORF">JYP53_04240</name>
</gene>
<comment type="caution">
    <text evidence="1">The sequence shown here is derived from an EMBL/GenBank/DDBJ whole genome shotgun (WGS) entry which is preliminary data.</text>
</comment>
<dbReference type="Gene3D" id="3.40.50.2300">
    <property type="match status" value="2"/>
</dbReference>
<keyword evidence="2" id="KW-1185">Reference proteome</keyword>
<accession>A0ABS3BB73</accession>
<dbReference type="EMBL" id="JAFKDB010000008">
    <property type="protein sequence ID" value="MBN7769114.1"/>
    <property type="molecule type" value="Genomic_DNA"/>
</dbReference>
<reference evidence="1 2" key="1">
    <citation type="submission" date="2021-02" db="EMBL/GenBank/DDBJ databases">
        <title>PHA producing bacteria isolated from coastal sediment in Guangdong, Shenzhen.</title>
        <authorList>
            <person name="Zheng W."/>
            <person name="Yu S."/>
            <person name="Huang Y."/>
        </authorList>
    </citation>
    <scope>NUCLEOTIDE SEQUENCE [LARGE SCALE GENOMIC DNA]</scope>
    <source>
        <strain evidence="1 2">TN21-5</strain>
    </source>
</reference>
<dbReference type="PANTHER" id="PTHR35271:SF1">
    <property type="entry name" value="ABC TRANSPORTER, SUBSTRATE-BINDING LIPOPROTEIN"/>
    <property type="match status" value="1"/>
</dbReference>
<sequence>MAGSGNTALDHHVTQLLEQQLGNTATLKPLADNDLASIRKTPVIAIGPTAFSRVRQANREIPVLALLVARKFIQSYIERSPGRISAVYYDVPLLRQALTGKAILPQANRVAMLATTESAELYEPLIDQLKGYDLDAKVFIADTEDQLIPTLIRALSYGDFLLAGPDDTIYNPRNIKHILLTAYRRNRILIGPSQAYVKAGALASSYAPFSSMAKEASGLLLAYLSTGNFPSPVYPDEYRIEVNKQVARSLNIPLPAREWIAQSVQNMINIDDPEAGP</sequence>
<dbReference type="PANTHER" id="PTHR35271">
    <property type="entry name" value="ABC TRANSPORTER, SUBSTRATE-BINDING LIPOPROTEIN-RELATED"/>
    <property type="match status" value="1"/>
</dbReference>
<organism evidence="1 2">
    <name type="scientific">Marinobacter daepoensis</name>
    <dbReference type="NCBI Taxonomy" id="262077"/>
    <lineage>
        <taxon>Bacteria</taxon>
        <taxon>Pseudomonadati</taxon>
        <taxon>Pseudomonadota</taxon>
        <taxon>Gammaproteobacteria</taxon>
        <taxon>Pseudomonadales</taxon>
        <taxon>Marinobacteraceae</taxon>
        <taxon>Marinobacter</taxon>
    </lineage>
</organism>
<evidence type="ECO:0000313" key="2">
    <source>
        <dbReference type="Proteomes" id="UP000664344"/>
    </source>
</evidence>
<dbReference type="Proteomes" id="UP000664344">
    <property type="component" value="Unassembled WGS sequence"/>
</dbReference>
<proteinExistence type="predicted"/>